<feature type="region of interest" description="Disordered" evidence="1">
    <location>
        <begin position="785"/>
        <end position="1063"/>
    </location>
</feature>
<name>A0A813HB65_POLGL</name>
<dbReference type="AlphaFoldDB" id="A0A813HB65"/>
<feature type="compositionally biased region" description="Acidic residues" evidence="1">
    <location>
        <begin position="910"/>
        <end position="939"/>
    </location>
</feature>
<reference evidence="2" key="1">
    <citation type="submission" date="2021-02" db="EMBL/GenBank/DDBJ databases">
        <authorList>
            <person name="Dougan E. K."/>
            <person name="Rhodes N."/>
            <person name="Thang M."/>
            <person name="Chan C."/>
        </authorList>
    </citation>
    <scope>NUCLEOTIDE SEQUENCE</scope>
</reference>
<evidence type="ECO:0000313" key="2">
    <source>
        <dbReference type="EMBL" id="CAE8634913.1"/>
    </source>
</evidence>
<feature type="compositionally biased region" description="Basic residues" evidence="1">
    <location>
        <begin position="857"/>
        <end position="875"/>
    </location>
</feature>
<feature type="compositionally biased region" description="Basic and acidic residues" evidence="1">
    <location>
        <begin position="352"/>
        <end position="366"/>
    </location>
</feature>
<dbReference type="OrthoDB" id="434302at2759"/>
<accession>A0A813HB65</accession>
<feature type="compositionally biased region" description="Acidic residues" evidence="1">
    <location>
        <begin position="947"/>
        <end position="972"/>
    </location>
</feature>
<feature type="compositionally biased region" description="Basic residues" evidence="1">
    <location>
        <begin position="885"/>
        <end position="899"/>
    </location>
</feature>
<sequence length="1116" mass="118828">MSLRWLYLEAFFQTDDLKDGWRSSFGKGSSQPRVRSVFGLSHSSAASSSDAGTRALSLPIGADPHSAAVESGGGRADSHPDAATRAVGEQGLTPSDGGWQGRVAESRPEPGHSWQWSSDDPSQDHFWYPEGRHGGALNEDMEIDAPNPIGLLEELPSVEAAGLKTELKDTSCTLQKPQAVWKTGKWWKPIEKSAANTRATDAVPGATVVLHPNPTAHDSPEEQAKTSGESTRADTLPPIASDLNAGDPSCAAVSLKTPPDGDSASACQQDPCLLVTDATVASKATECNDASAHSGVEDAGKAETSGTDEVNAIMPPAKPSGLETIENKQTSHEPAPLDVKPEQKPASESQTLEEKQTQHETAKEEPCSELEAPEVKQLVQATTAPAVTELEKCPQLLDGASAVAGSSDTAPAPVVPYKPVPETEPVEVLMPVEALLGKIEQVVAARSMEGRENGSQIRVAIRSDGELEELPLPQLPWSQDFAPTVLRNGPSHEVLGVDAPTSVEAPSTVEAATIKMSGETVRPDGSVRLRVFDGKDELPGMSLSLPCTVFGSALKSAHVADGTHPSVKSTHAAIVFVAPDKFMVQPIHGEVHMTCASSHTVILNALLRERRTAPRTRTPGKFLGVGGPPEAVTMQRCCFKLGKSNITYFVDVLPSLAKVQALGTARHLMHAFIDGRKTSDVFHAGGTTRRRPVPVPPAEEKALPTAAGIGADKPAVPQPAEPKPAVPKPLVLQPAVQTAVAARRPGLPRGPAPWLWIVSGPALRRDGGPGALSWELLEAAGRPACGGTTECSAPEAGQAPQAGLGSENPASLNFRAGLKGDRRNPTDDPDLGGVLATSSGRVQKASSRRAQSPLTPKSKRSSRKAAKSKRRKVKRRGAEASEARQRRKTKETKPSRRKRAAADAQKQEEQDQEQEEEEEQDQEEEAEEESEEENMDDAQETIGDHQEEAEEEGDFEEDAEGEEEGDQEEGDVVLEVPALPKHRLRLVKSEPEFLCSSSSEAEQDVHPKSQRRVVLPAPGSGGLDHSPREPEEHASERLAARADEPSSGSRSGSGKRGRSCSPTFRAHHRAIAITETAMPTCVRALAKQRVRPANRIGGATAIRPVRFSIAPLVVLD</sequence>
<proteinExistence type="predicted"/>
<gene>
    <name evidence="2" type="ORF">PGLA1383_LOCUS50530</name>
</gene>
<keyword evidence="3" id="KW-1185">Reference proteome</keyword>
<feature type="region of interest" description="Disordered" evidence="1">
    <location>
        <begin position="55"/>
        <end position="123"/>
    </location>
</feature>
<feature type="compositionally biased region" description="Basic and acidic residues" evidence="1">
    <location>
        <begin position="1025"/>
        <end position="1044"/>
    </location>
</feature>
<evidence type="ECO:0000313" key="3">
    <source>
        <dbReference type="Proteomes" id="UP000654075"/>
    </source>
</evidence>
<protein>
    <submittedName>
        <fullName evidence="2">Uncharacterized protein</fullName>
    </submittedName>
</protein>
<dbReference type="Proteomes" id="UP000654075">
    <property type="component" value="Unassembled WGS sequence"/>
</dbReference>
<organism evidence="2 3">
    <name type="scientific">Polarella glacialis</name>
    <name type="common">Dinoflagellate</name>
    <dbReference type="NCBI Taxonomy" id="89957"/>
    <lineage>
        <taxon>Eukaryota</taxon>
        <taxon>Sar</taxon>
        <taxon>Alveolata</taxon>
        <taxon>Dinophyceae</taxon>
        <taxon>Suessiales</taxon>
        <taxon>Suessiaceae</taxon>
        <taxon>Polarella</taxon>
    </lineage>
</organism>
<evidence type="ECO:0000256" key="1">
    <source>
        <dbReference type="SAM" id="MobiDB-lite"/>
    </source>
</evidence>
<feature type="region of interest" description="Disordered" evidence="1">
    <location>
        <begin position="288"/>
        <end position="372"/>
    </location>
</feature>
<feature type="region of interest" description="Disordered" evidence="1">
    <location>
        <begin position="212"/>
        <end position="245"/>
    </location>
</feature>
<dbReference type="EMBL" id="CAJNNV010031181">
    <property type="protein sequence ID" value="CAE8634913.1"/>
    <property type="molecule type" value="Genomic_DNA"/>
</dbReference>
<comment type="caution">
    <text evidence="2">The sequence shown here is derived from an EMBL/GenBank/DDBJ whole genome shotgun (WGS) entry which is preliminary data.</text>
</comment>
<feature type="compositionally biased region" description="Polar residues" evidence="1">
    <location>
        <begin position="836"/>
        <end position="855"/>
    </location>
</feature>